<evidence type="ECO:0000313" key="7">
    <source>
        <dbReference type="EMBL" id="KAF5208140.1"/>
    </source>
</evidence>
<keyword evidence="3" id="KW-0862">Zinc</keyword>
<dbReference type="Pfam" id="PF00320">
    <property type="entry name" value="GATA"/>
    <property type="match status" value="1"/>
</dbReference>
<dbReference type="PANTHER" id="PTHR47255">
    <property type="entry name" value="GATA TRANSCRIPTION FACTOR 22-RELATED"/>
    <property type="match status" value="1"/>
</dbReference>
<dbReference type="OrthoDB" id="2162994at2759"/>
<feature type="compositionally biased region" description="Low complexity" evidence="5">
    <location>
        <begin position="80"/>
        <end position="97"/>
    </location>
</feature>
<evidence type="ECO:0000256" key="3">
    <source>
        <dbReference type="ARBA" id="ARBA00022833"/>
    </source>
</evidence>
<evidence type="ECO:0000256" key="2">
    <source>
        <dbReference type="ARBA" id="ARBA00022771"/>
    </source>
</evidence>
<dbReference type="SMART" id="SM00401">
    <property type="entry name" value="ZnF_GATA"/>
    <property type="match status" value="1"/>
</dbReference>
<protein>
    <submittedName>
        <fullName evidence="7">Gata transcription factor</fullName>
    </submittedName>
</protein>
<dbReference type="CDD" id="cd00202">
    <property type="entry name" value="ZnF_GATA"/>
    <property type="match status" value="1"/>
</dbReference>
<dbReference type="PANTHER" id="PTHR47255:SF4">
    <property type="entry name" value="GATA ZINC FINGER DOMAIN-CONTAINING PROTEIN 12"/>
    <property type="match status" value="1"/>
</dbReference>
<dbReference type="GO" id="GO:0008270">
    <property type="term" value="F:zinc ion binding"/>
    <property type="evidence" value="ECO:0007669"/>
    <property type="project" value="UniProtKB-KW"/>
</dbReference>
<keyword evidence="1" id="KW-0479">Metal-binding</keyword>
<dbReference type="Proteomes" id="UP000554482">
    <property type="component" value="Unassembled WGS sequence"/>
</dbReference>
<dbReference type="Gene3D" id="3.30.50.10">
    <property type="entry name" value="Erythroid Transcription Factor GATA-1, subunit A"/>
    <property type="match status" value="1"/>
</dbReference>
<evidence type="ECO:0000256" key="5">
    <source>
        <dbReference type="SAM" id="MobiDB-lite"/>
    </source>
</evidence>
<dbReference type="AlphaFoldDB" id="A0A7J6XHJ3"/>
<sequence>MTSSTHFLPPFEPNNEDHIHQYFPFLSSPPSQASFSSSTSSLISPTAFHPYRDQEINYKRELLKQYQESQEVDDEYVSHGGSSDQQSLSPPSLSSLESGNDYGLKLSIFEGDQLKDNSIPSENKGPVSWMSSKMRLMKKMINSDRADADKPIRSKLWFQADQTQLSSPSTTNITGDNLATSNNTMIRTCSDCNTTRTPLWRSGPKGPKTLCNACGIRQRKARRAIAVAAAVASDGVPAINTSSMQKKVHCSKKKSGKGHVGQHKKQCKLTPIRTKNDGFEDFILNLSNNLALHRVIPQDETEAAILLMALSCGLVNG</sequence>
<keyword evidence="8" id="KW-1185">Reference proteome</keyword>
<feature type="domain" description="GATA-type" evidence="6">
    <location>
        <begin position="183"/>
        <end position="219"/>
    </location>
</feature>
<evidence type="ECO:0000256" key="4">
    <source>
        <dbReference type="PROSITE-ProRule" id="PRU00094"/>
    </source>
</evidence>
<name>A0A7J6XHJ3_THATH</name>
<dbReference type="PROSITE" id="PS00344">
    <property type="entry name" value="GATA_ZN_FINGER_1"/>
    <property type="match status" value="1"/>
</dbReference>
<dbReference type="InterPro" id="IPR013088">
    <property type="entry name" value="Znf_NHR/GATA"/>
</dbReference>
<dbReference type="InterPro" id="IPR052138">
    <property type="entry name" value="GATA_ZnFinger_Domain"/>
</dbReference>
<proteinExistence type="predicted"/>
<keyword evidence="2 4" id="KW-0863">Zinc-finger</keyword>
<dbReference type="PROSITE" id="PS50114">
    <property type="entry name" value="GATA_ZN_FINGER_2"/>
    <property type="match status" value="1"/>
</dbReference>
<feature type="region of interest" description="Disordered" evidence="5">
    <location>
        <begin position="69"/>
        <end position="97"/>
    </location>
</feature>
<dbReference type="SUPFAM" id="SSF57716">
    <property type="entry name" value="Glucocorticoid receptor-like (DNA-binding domain)"/>
    <property type="match status" value="1"/>
</dbReference>
<reference evidence="7 8" key="1">
    <citation type="submission" date="2020-06" db="EMBL/GenBank/DDBJ databases">
        <title>Transcriptomic and genomic resources for Thalictrum thalictroides and T. hernandezii: Facilitating candidate gene discovery in an emerging model plant lineage.</title>
        <authorList>
            <person name="Arias T."/>
            <person name="Riano-Pachon D.M."/>
            <person name="Di Stilio V.S."/>
        </authorList>
    </citation>
    <scope>NUCLEOTIDE SEQUENCE [LARGE SCALE GENOMIC DNA]</scope>
    <source>
        <strain evidence="8">cv. WT478/WT964</strain>
        <tissue evidence="7">Leaves</tissue>
    </source>
</reference>
<evidence type="ECO:0000313" key="8">
    <source>
        <dbReference type="Proteomes" id="UP000554482"/>
    </source>
</evidence>
<dbReference type="InterPro" id="IPR000679">
    <property type="entry name" value="Znf_GATA"/>
</dbReference>
<evidence type="ECO:0000256" key="1">
    <source>
        <dbReference type="ARBA" id="ARBA00022723"/>
    </source>
</evidence>
<comment type="caution">
    <text evidence="7">The sequence shown here is derived from an EMBL/GenBank/DDBJ whole genome shotgun (WGS) entry which is preliminary data.</text>
</comment>
<gene>
    <name evidence="7" type="ORF">FRX31_002274</name>
</gene>
<evidence type="ECO:0000259" key="6">
    <source>
        <dbReference type="PROSITE" id="PS50114"/>
    </source>
</evidence>
<dbReference type="EMBL" id="JABWDY010000391">
    <property type="protein sequence ID" value="KAF5208140.1"/>
    <property type="molecule type" value="Genomic_DNA"/>
</dbReference>
<organism evidence="7 8">
    <name type="scientific">Thalictrum thalictroides</name>
    <name type="common">Rue-anemone</name>
    <name type="synonym">Anemone thalictroides</name>
    <dbReference type="NCBI Taxonomy" id="46969"/>
    <lineage>
        <taxon>Eukaryota</taxon>
        <taxon>Viridiplantae</taxon>
        <taxon>Streptophyta</taxon>
        <taxon>Embryophyta</taxon>
        <taxon>Tracheophyta</taxon>
        <taxon>Spermatophyta</taxon>
        <taxon>Magnoliopsida</taxon>
        <taxon>Ranunculales</taxon>
        <taxon>Ranunculaceae</taxon>
        <taxon>Thalictroideae</taxon>
        <taxon>Thalictrum</taxon>
    </lineage>
</organism>
<dbReference type="GO" id="GO:0043565">
    <property type="term" value="F:sequence-specific DNA binding"/>
    <property type="evidence" value="ECO:0007669"/>
    <property type="project" value="InterPro"/>
</dbReference>
<dbReference type="GO" id="GO:0006355">
    <property type="term" value="P:regulation of DNA-templated transcription"/>
    <property type="evidence" value="ECO:0007669"/>
    <property type="project" value="InterPro"/>
</dbReference>
<accession>A0A7J6XHJ3</accession>